<dbReference type="GO" id="GO:0030170">
    <property type="term" value="F:pyridoxal phosphate binding"/>
    <property type="evidence" value="ECO:0007669"/>
    <property type="project" value="UniProtKB-UniRule"/>
</dbReference>
<feature type="binding site" evidence="6 8">
    <location>
        <position position="314"/>
    </location>
    <ligand>
        <name>substrate</name>
    </ligand>
</feature>
<comment type="cofactor">
    <cofactor evidence="2 6 7">
        <name>pyridoxal 5'-phosphate</name>
        <dbReference type="ChEBI" id="CHEBI:597326"/>
    </cofactor>
</comment>
<evidence type="ECO:0000313" key="11">
    <source>
        <dbReference type="Proteomes" id="UP000537775"/>
    </source>
</evidence>
<reference evidence="10 11" key="1">
    <citation type="submission" date="2020-08" db="EMBL/GenBank/DDBJ databases">
        <title>Sequencing the genomes of 1000 actinobacteria strains.</title>
        <authorList>
            <person name="Klenk H.-P."/>
        </authorList>
    </citation>
    <scope>NUCLEOTIDE SEQUENCE [LARGE SCALE GENOMIC DNA]</scope>
    <source>
        <strain evidence="10 11">DSM 12511</strain>
    </source>
</reference>
<evidence type="ECO:0000259" key="9">
    <source>
        <dbReference type="SMART" id="SM01005"/>
    </source>
</evidence>
<dbReference type="InterPro" id="IPR009006">
    <property type="entry name" value="Ala_racemase/Decarboxylase_C"/>
</dbReference>
<comment type="caution">
    <text evidence="10">The sequence shown here is derived from an EMBL/GenBank/DDBJ whole genome shotgun (WGS) entry which is preliminary data.</text>
</comment>
<keyword evidence="5 6" id="KW-0413">Isomerase</keyword>
<comment type="function">
    <text evidence="6">Catalyzes the interconversion of L-alanine and D-alanine. May also act on other amino acids.</text>
</comment>
<keyword evidence="11" id="KW-1185">Reference proteome</keyword>
<dbReference type="CDD" id="cd00430">
    <property type="entry name" value="PLPDE_III_AR"/>
    <property type="match status" value="1"/>
</dbReference>
<dbReference type="Pfam" id="PF00842">
    <property type="entry name" value="Ala_racemase_C"/>
    <property type="match status" value="1"/>
</dbReference>
<dbReference type="GO" id="GO:0009252">
    <property type="term" value="P:peptidoglycan biosynthetic process"/>
    <property type="evidence" value="ECO:0007669"/>
    <property type="project" value="TreeGrafter"/>
</dbReference>
<sequence length="374" mass="38848">MTLMPPGILREATVDVGAIAANIRHLRRLTDAEVIAVVKADGYGHGAARSAAAALDGGAARLGVADVTEALALRRAGIDAPILSWLHAPGASFAEAAAHGIELGVSSADQLMAAAAAASVDRPVVVHLKLETGLGRNGIAPGDWQVVLSEAARLERIGKIRVVGVFSHLSNTTEADDRQALTVFKEGLGVAASVGLTPRLWHIAATHAAIALPEARLGCVRVGIGMYGLSPFADKTSADLGLRPAMTLRAPVVAVRRVPAGQGVSYGYTHRTERETTLALVPLGYADGVPRQASSWGPVTIGGRRFTVAGRIAMDQFVVDVGDHPVAVGDEAVLFGDPTLGVPSADEWADAAGTINYEIVTRIGPRVHRRQVSA</sequence>
<organism evidence="10 11">
    <name type="scientific">Microbacterium thalassium</name>
    <dbReference type="NCBI Taxonomy" id="362649"/>
    <lineage>
        <taxon>Bacteria</taxon>
        <taxon>Bacillati</taxon>
        <taxon>Actinomycetota</taxon>
        <taxon>Actinomycetes</taxon>
        <taxon>Micrococcales</taxon>
        <taxon>Microbacteriaceae</taxon>
        <taxon>Microbacterium</taxon>
    </lineage>
</organism>
<dbReference type="EMBL" id="JACHML010000001">
    <property type="protein sequence ID" value="MBB6391126.1"/>
    <property type="molecule type" value="Genomic_DNA"/>
</dbReference>
<dbReference type="FunFam" id="2.40.37.10:FF:000015">
    <property type="entry name" value="Alanine racemase"/>
    <property type="match status" value="1"/>
</dbReference>
<dbReference type="PRINTS" id="PR00992">
    <property type="entry name" value="ALARACEMASE"/>
</dbReference>
<feature type="active site" description="Proton acceptor; specific for L-alanine" evidence="6">
    <location>
        <position position="266"/>
    </location>
</feature>
<proteinExistence type="inferred from homology"/>
<name>A0A7X0KUF6_9MICO</name>
<dbReference type="AlphaFoldDB" id="A0A7X0KUF6"/>
<dbReference type="SUPFAM" id="SSF50621">
    <property type="entry name" value="Alanine racemase C-terminal domain-like"/>
    <property type="match status" value="1"/>
</dbReference>
<dbReference type="SUPFAM" id="SSF51419">
    <property type="entry name" value="PLP-binding barrel"/>
    <property type="match status" value="1"/>
</dbReference>
<accession>A0A7X0KUF6</accession>
<dbReference type="GO" id="GO:0008784">
    <property type="term" value="F:alanine racemase activity"/>
    <property type="evidence" value="ECO:0007669"/>
    <property type="project" value="UniProtKB-UniRule"/>
</dbReference>
<dbReference type="PANTHER" id="PTHR30511">
    <property type="entry name" value="ALANINE RACEMASE"/>
    <property type="match status" value="1"/>
</dbReference>
<evidence type="ECO:0000256" key="2">
    <source>
        <dbReference type="ARBA" id="ARBA00001933"/>
    </source>
</evidence>
<dbReference type="Pfam" id="PF01168">
    <property type="entry name" value="Ala_racemase_N"/>
    <property type="match status" value="1"/>
</dbReference>
<dbReference type="Proteomes" id="UP000537775">
    <property type="component" value="Unassembled WGS sequence"/>
</dbReference>
<dbReference type="SMART" id="SM01005">
    <property type="entry name" value="Ala_racemase_C"/>
    <property type="match status" value="1"/>
</dbReference>
<dbReference type="InterPro" id="IPR011079">
    <property type="entry name" value="Ala_racemase_C"/>
</dbReference>
<protein>
    <recommendedName>
        <fullName evidence="3 6">Alanine racemase</fullName>
        <ecNumber evidence="3 6">5.1.1.1</ecNumber>
    </recommendedName>
</protein>
<evidence type="ECO:0000313" key="10">
    <source>
        <dbReference type="EMBL" id="MBB6391126.1"/>
    </source>
</evidence>
<dbReference type="GO" id="GO:0030632">
    <property type="term" value="P:D-alanine biosynthetic process"/>
    <property type="evidence" value="ECO:0007669"/>
    <property type="project" value="UniProtKB-UniRule"/>
</dbReference>
<dbReference type="PANTHER" id="PTHR30511:SF0">
    <property type="entry name" value="ALANINE RACEMASE, CATABOLIC-RELATED"/>
    <property type="match status" value="1"/>
</dbReference>
<dbReference type="HAMAP" id="MF_01201">
    <property type="entry name" value="Ala_racemase"/>
    <property type="match status" value="1"/>
</dbReference>
<evidence type="ECO:0000256" key="8">
    <source>
        <dbReference type="PIRSR" id="PIRSR600821-52"/>
    </source>
</evidence>
<evidence type="ECO:0000256" key="1">
    <source>
        <dbReference type="ARBA" id="ARBA00000316"/>
    </source>
</evidence>
<dbReference type="EC" id="5.1.1.1" evidence="3 6"/>
<dbReference type="InterPro" id="IPR020622">
    <property type="entry name" value="Ala_racemase_pyridoxalP-BS"/>
</dbReference>
<evidence type="ECO:0000256" key="7">
    <source>
        <dbReference type="PIRSR" id="PIRSR600821-50"/>
    </source>
</evidence>
<dbReference type="Gene3D" id="3.20.20.10">
    <property type="entry name" value="Alanine racemase"/>
    <property type="match status" value="1"/>
</dbReference>
<evidence type="ECO:0000256" key="5">
    <source>
        <dbReference type="ARBA" id="ARBA00023235"/>
    </source>
</evidence>
<feature type="domain" description="Alanine racemase C-terminal" evidence="9">
    <location>
        <begin position="245"/>
        <end position="372"/>
    </location>
</feature>
<dbReference type="GO" id="GO:0005829">
    <property type="term" value="C:cytosol"/>
    <property type="evidence" value="ECO:0007669"/>
    <property type="project" value="TreeGrafter"/>
</dbReference>
<comment type="pathway">
    <text evidence="6">Amino-acid biosynthesis; D-alanine biosynthesis; D-alanine from L-alanine: step 1/1.</text>
</comment>
<dbReference type="NCBIfam" id="TIGR00492">
    <property type="entry name" value="alr"/>
    <property type="match status" value="1"/>
</dbReference>
<keyword evidence="4 6" id="KW-0663">Pyridoxal phosphate</keyword>
<feature type="modified residue" description="N6-(pyridoxal phosphate)lysine" evidence="6 7">
    <location>
        <position position="39"/>
    </location>
</feature>
<comment type="similarity">
    <text evidence="6">Belongs to the alanine racemase family.</text>
</comment>
<feature type="active site" description="Proton acceptor; specific for D-alanine" evidence="6">
    <location>
        <position position="39"/>
    </location>
</feature>
<evidence type="ECO:0000256" key="3">
    <source>
        <dbReference type="ARBA" id="ARBA00013089"/>
    </source>
</evidence>
<gene>
    <name evidence="10" type="ORF">HD594_001439</name>
</gene>
<dbReference type="Gene3D" id="2.40.37.10">
    <property type="entry name" value="Lyase, Ornithine Decarboxylase, Chain A, domain 1"/>
    <property type="match status" value="1"/>
</dbReference>
<evidence type="ECO:0000256" key="4">
    <source>
        <dbReference type="ARBA" id="ARBA00022898"/>
    </source>
</evidence>
<comment type="catalytic activity">
    <reaction evidence="1 6">
        <text>L-alanine = D-alanine</text>
        <dbReference type="Rhea" id="RHEA:20249"/>
        <dbReference type="ChEBI" id="CHEBI:57416"/>
        <dbReference type="ChEBI" id="CHEBI:57972"/>
        <dbReference type="EC" id="5.1.1.1"/>
    </reaction>
</comment>
<feature type="binding site" evidence="6 8">
    <location>
        <position position="136"/>
    </location>
    <ligand>
        <name>substrate</name>
    </ligand>
</feature>
<dbReference type="InterPro" id="IPR000821">
    <property type="entry name" value="Ala_racemase"/>
</dbReference>
<dbReference type="PROSITE" id="PS00395">
    <property type="entry name" value="ALANINE_RACEMASE"/>
    <property type="match status" value="1"/>
</dbReference>
<dbReference type="UniPathway" id="UPA00042">
    <property type="reaction ID" value="UER00497"/>
</dbReference>
<dbReference type="InterPro" id="IPR001608">
    <property type="entry name" value="Ala_racemase_N"/>
</dbReference>
<evidence type="ECO:0000256" key="6">
    <source>
        <dbReference type="HAMAP-Rule" id="MF_01201"/>
    </source>
</evidence>
<dbReference type="InterPro" id="IPR029066">
    <property type="entry name" value="PLP-binding_barrel"/>
</dbReference>